<reference evidence="2 3" key="1">
    <citation type="submission" date="2019-05" db="EMBL/GenBank/DDBJ databases">
        <title>The metagenome of a microbial culture collection derived from dairy environment covers the genomic content of the human microbiome.</title>
        <authorList>
            <person name="Roder T."/>
            <person name="Wuthrich D."/>
            <person name="Sattari Z."/>
            <person name="Von Ah U."/>
            <person name="Bar C."/>
            <person name="Ronchi F."/>
            <person name="Macpherson A.J."/>
            <person name="Ganal-Vonarburg S.C."/>
            <person name="Bruggmann R."/>
            <person name="Vergeres G."/>
        </authorList>
    </citation>
    <scope>NUCLEOTIDE SEQUENCE [LARGE SCALE GENOMIC DNA]</scope>
    <source>
        <strain evidence="2 3">FAM 24227</strain>
    </source>
</reference>
<dbReference type="PANTHER" id="PTHR38451">
    <property type="entry name" value="TRNA (ADENINE(22)-N(1))-METHYLTRANSFERASE"/>
    <property type="match status" value="1"/>
</dbReference>
<feature type="coiled-coil region" evidence="1">
    <location>
        <begin position="208"/>
        <end position="239"/>
    </location>
</feature>
<dbReference type="Proteomes" id="UP000306420">
    <property type="component" value="Unassembled WGS sequence"/>
</dbReference>
<sequence>MNSNTLSKRLDRVAQFVEKHGDKPIRLADIGSDHAYLPCNLVLNDAIEYAIAGEVVEGPYQSAQKEVRLQGLNDSVDVRFGDGFDVVNLNDLINLATICGMGGILIRNILEAGVNKLVSGHTLILQPNVAEPQLRSWLIENHYHIIDEDIIQEHKHNYEIIVARHLPDEEKQVLNDEELLFGPINYQKQSKEFFSKWKSELESTEYIINSIKLATNDKNDKLEELEKKYQRIKEVLEND</sequence>
<evidence type="ECO:0000313" key="2">
    <source>
        <dbReference type="EMBL" id="TLQ40290.1"/>
    </source>
</evidence>
<keyword evidence="2" id="KW-0808">Transferase</keyword>
<dbReference type="OrthoDB" id="5881184at2"/>
<name>A0A5R9DY07_9LACT</name>
<dbReference type="InterPro" id="IPR029063">
    <property type="entry name" value="SAM-dependent_MTases_sf"/>
</dbReference>
<protein>
    <submittedName>
        <fullName evidence="2">tRNA (Adenine(22)-N(1))-methyltransferase TrmK</fullName>
    </submittedName>
</protein>
<gene>
    <name evidence="2" type="ORF">FEZ33_08585</name>
</gene>
<keyword evidence="2" id="KW-0489">Methyltransferase</keyword>
<comment type="caution">
    <text evidence="2">The sequence shown here is derived from an EMBL/GenBank/DDBJ whole genome shotgun (WGS) entry which is preliminary data.</text>
</comment>
<dbReference type="GO" id="GO:0160105">
    <property type="term" value="F:tRNA (adenine(22)-N1)-methyltransferase activity"/>
    <property type="evidence" value="ECO:0007669"/>
    <property type="project" value="InterPro"/>
</dbReference>
<evidence type="ECO:0000313" key="3">
    <source>
        <dbReference type="Proteomes" id="UP000306420"/>
    </source>
</evidence>
<accession>A0A5R9DY07</accession>
<dbReference type="RefSeq" id="WP_138404996.1">
    <property type="nucleotide sequence ID" value="NZ_JBQKLU010000002.1"/>
</dbReference>
<organism evidence="2 3">
    <name type="scientific">Ruoffia tabacinasalis</name>
    <dbReference type="NCBI Taxonomy" id="87458"/>
    <lineage>
        <taxon>Bacteria</taxon>
        <taxon>Bacillati</taxon>
        <taxon>Bacillota</taxon>
        <taxon>Bacilli</taxon>
        <taxon>Lactobacillales</taxon>
        <taxon>Aerococcaceae</taxon>
        <taxon>Ruoffia</taxon>
    </lineage>
</organism>
<dbReference type="EMBL" id="VBSP01000032">
    <property type="protein sequence ID" value="TLQ40290.1"/>
    <property type="molecule type" value="Genomic_DNA"/>
</dbReference>
<dbReference type="PIRSF" id="PIRSF018637">
    <property type="entry name" value="TrmK"/>
    <property type="match status" value="1"/>
</dbReference>
<evidence type="ECO:0000256" key="1">
    <source>
        <dbReference type="SAM" id="Coils"/>
    </source>
</evidence>
<dbReference type="AlphaFoldDB" id="A0A5R9DY07"/>
<keyword evidence="1" id="KW-0175">Coiled coil</keyword>
<dbReference type="Gene3D" id="1.10.287.1890">
    <property type="match status" value="1"/>
</dbReference>
<dbReference type="PANTHER" id="PTHR38451:SF1">
    <property type="entry name" value="TRNA (ADENINE(22)-N(1))-METHYLTRANSFERASE"/>
    <property type="match status" value="1"/>
</dbReference>
<dbReference type="GO" id="GO:0032259">
    <property type="term" value="P:methylation"/>
    <property type="evidence" value="ECO:0007669"/>
    <property type="project" value="UniProtKB-KW"/>
</dbReference>
<dbReference type="InterPro" id="IPR006901">
    <property type="entry name" value="TrmK"/>
</dbReference>
<proteinExistence type="predicted"/>
<dbReference type="Pfam" id="PF04816">
    <property type="entry name" value="TrmK"/>
    <property type="match status" value="1"/>
</dbReference>
<dbReference type="Gene3D" id="3.40.50.150">
    <property type="entry name" value="Vaccinia Virus protein VP39"/>
    <property type="match status" value="1"/>
</dbReference>
<dbReference type="SUPFAM" id="SSF53335">
    <property type="entry name" value="S-adenosyl-L-methionine-dependent methyltransferases"/>
    <property type="match status" value="1"/>
</dbReference>